<evidence type="ECO:0000256" key="2">
    <source>
        <dbReference type="ARBA" id="ARBA00001941"/>
    </source>
</evidence>
<organism evidence="13 14">
    <name type="scientific">Bacteroides caccae</name>
    <dbReference type="NCBI Taxonomy" id="47678"/>
    <lineage>
        <taxon>Bacteria</taxon>
        <taxon>Pseudomonadati</taxon>
        <taxon>Bacteroidota</taxon>
        <taxon>Bacteroidia</taxon>
        <taxon>Bacteroidales</taxon>
        <taxon>Bacteroidaceae</taxon>
        <taxon>Bacteroides</taxon>
    </lineage>
</organism>
<comment type="subcellular location">
    <subcellularLocation>
        <location evidence="3">Membrane</location>
        <topology evidence="3">Single-pass type I membrane protein</topology>
    </subcellularLocation>
</comment>
<dbReference type="Pfam" id="PF01963">
    <property type="entry name" value="TraB_PrgY_gumN"/>
    <property type="match status" value="1"/>
</dbReference>
<evidence type="ECO:0000256" key="3">
    <source>
        <dbReference type="ARBA" id="ARBA00004479"/>
    </source>
</evidence>
<dbReference type="GO" id="GO:0004222">
    <property type="term" value="F:metalloendopeptidase activity"/>
    <property type="evidence" value="ECO:0007669"/>
    <property type="project" value="TreeGrafter"/>
</dbReference>
<evidence type="ECO:0000256" key="1">
    <source>
        <dbReference type="ARBA" id="ARBA00001936"/>
    </source>
</evidence>
<comment type="cofactor">
    <cofactor evidence="2">
        <name>Co(2+)</name>
        <dbReference type="ChEBI" id="CHEBI:48828"/>
    </cofactor>
</comment>
<dbReference type="AlphaFoldDB" id="A0A174QMK4"/>
<keyword evidence="7" id="KW-0732">Signal</keyword>
<evidence type="ECO:0000256" key="12">
    <source>
        <dbReference type="ARBA" id="ARBA00023180"/>
    </source>
</evidence>
<protein>
    <submittedName>
        <fullName evidence="13">GumN family protein</fullName>
    </submittedName>
</protein>
<reference evidence="13 14" key="1">
    <citation type="submission" date="2015-09" db="EMBL/GenBank/DDBJ databases">
        <authorList>
            <consortium name="Pathogen Informatics"/>
        </authorList>
    </citation>
    <scope>NUCLEOTIDE SEQUENCE [LARGE SCALE GENOMIC DNA]</scope>
    <source>
        <strain evidence="13 14">2789STDY5834880</strain>
    </source>
</reference>
<evidence type="ECO:0000256" key="7">
    <source>
        <dbReference type="ARBA" id="ARBA00022729"/>
    </source>
</evidence>
<dbReference type="CDD" id="cd14789">
    <property type="entry name" value="Tiki"/>
    <property type="match status" value="1"/>
</dbReference>
<dbReference type="EMBL" id="CZAI01000007">
    <property type="protein sequence ID" value="CUP74452.1"/>
    <property type="molecule type" value="Genomic_DNA"/>
</dbReference>
<keyword evidence="9" id="KW-1133">Transmembrane helix</keyword>
<evidence type="ECO:0000313" key="13">
    <source>
        <dbReference type="EMBL" id="CUP74452.1"/>
    </source>
</evidence>
<keyword evidence="6" id="KW-0479">Metal-binding</keyword>
<dbReference type="InterPro" id="IPR040230">
    <property type="entry name" value="TIKI1/2-like"/>
</dbReference>
<dbReference type="RefSeq" id="WP_055172822.1">
    <property type="nucleotide sequence ID" value="NZ_CAXYLJ010000001.1"/>
</dbReference>
<accession>A0A174QMK4</accession>
<dbReference type="STRING" id="47678.ERS852494_02960"/>
<evidence type="ECO:0000256" key="6">
    <source>
        <dbReference type="ARBA" id="ARBA00022723"/>
    </source>
</evidence>
<evidence type="ECO:0000313" key="14">
    <source>
        <dbReference type="Proteomes" id="UP000095657"/>
    </source>
</evidence>
<dbReference type="GO" id="GO:0006508">
    <property type="term" value="P:proteolysis"/>
    <property type="evidence" value="ECO:0007669"/>
    <property type="project" value="UniProtKB-KW"/>
</dbReference>
<evidence type="ECO:0000256" key="9">
    <source>
        <dbReference type="ARBA" id="ARBA00022989"/>
    </source>
</evidence>
<dbReference type="Proteomes" id="UP000095657">
    <property type="component" value="Unassembled WGS sequence"/>
</dbReference>
<sequence>MQKFNQLFLAFLTIATFITCTSTAKQRPEGGWLWKISGNGLSHPSYLFGTYHGTYDILYQYTDSIPELHQAFNACSQFAGESETTSKPTPAQVGAAIKLPKDTTYADLLNKEDFHFLDSIVRQSLKSPLNKMYIKPNFLALILGEIEKGKKLVDTGYSQSRIDSMKSQVMDIALEKKAKEKGLTIVGLEDIFDAFVSEKSNLKKEADELISDLREDDEISPLSFVNTLSDVYRTQNMKSLIDFEVKVDSIFRTSPKLTEIGKRIREDLLKRRNLNWMNKIPELMKAQPTFIAVGVRHLPGKDGLIALLLEKGYQVEPIGL</sequence>
<keyword evidence="5" id="KW-0812">Transmembrane</keyword>
<evidence type="ECO:0000256" key="10">
    <source>
        <dbReference type="ARBA" id="ARBA00023049"/>
    </source>
</evidence>
<dbReference type="PANTHER" id="PTHR31120">
    <property type="entry name" value="METALLOPROTEASE TIKI"/>
    <property type="match status" value="1"/>
</dbReference>
<comment type="cofactor">
    <cofactor evidence="1">
        <name>Mn(2+)</name>
        <dbReference type="ChEBI" id="CHEBI:29035"/>
    </cofactor>
</comment>
<dbReference type="InterPro" id="IPR002816">
    <property type="entry name" value="TraB/PrgY/GumN_fam"/>
</dbReference>
<keyword evidence="10" id="KW-0482">Metalloprotease</keyword>
<evidence type="ECO:0000256" key="8">
    <source>
        <dbReference type="ARBA" id="ARBA00022801"/>
    </source>
</evidence>
<name>A0A174QMK4_9BACE</name>
<evidence type="ECO:0000256" key="4">
    <source>
        <dbReference type="ARBA" id="ARBA00022670"/>
    </source>
</evidence>
<keyword evidence="11" id="KW-0472">Membrane</keyword>
<dbReference type="PANTHER" id="PTHR31120:SF6">
    <property type="entry name" value="METALLOPROTEASE TIKI HOMOLOG"/>
    <property type="match status" value="1"/>
</dbReference>
<keyword evidence="8" id="KW-0378">Hydrolase</keyword>
<dbReference type="GO" id="GO:0046872">
    <property type="term" value="F:metal ion binding"/>
    <property type="evidence" value="ECO:0007669"/>
    <property type="project" value="UniProtKB-KW"/>
</dbReference>
<evidence type="ECO:0000256" key="5">
    <source>
        <dbReference type="ARBA" id="ARBA00022692"/>
    </source>
</evidence>
<evidence type="ECO:0000256" key="11">
    <source>
        <dbReference type="ARBA" id="ARBA00023136"/>
    </source>
</evidence>
<proteinExistence type="predicted"/>
<dbReference type="GO" id="GO:0030178">
    <property type="term" value="P:negative regulation of Wnt signaling pathway"/>
    <property type="evidence" value="ECO:0007669"/>
    <property type="project" value="InterPro"/>
</dbReference>
<gene>
    <name evidence="13" type="ORF">ERS852494_02960</name>
</gene>
<dbReference type="GO" id="GO:0016020">
    <property type="term" value="C:membrane"/>
    <property type="evidence" value="ECO:0007669"/>
    <property type="project" value="UniProtKB-SubCell"/>
</dbReference>
<keyword evidence="4" id="KW-0645">Protease</keyword>
<keyword evidence="12" id="KW-0325">Glycoprotein</keyword>